<organism evidence="2 3">
    <name type="scientific">Paenibacillus arenosi</name>
    <dbReference type="NCBI Taxonomy" id="2774142"/>
    <lineage>
        <taxon>Bacteria</taxon>
        <taxon>Bacillati</taxon>
        <taxon>Bacillota</taxon>
        <taxon>Bacilli</taxon>
        <taxon>Bacillales</taxon>
        <taxon>Paenibacillaceae</taxon>
        <taxon>Paenibacillus</taxon>
    </lineage>
</organism>
<protein>
    <submittedName>
        <fullName evidence="2">DUF2500 domain-containing protein</fullName>
    </submittedName>
</protein>
<comment type="caution">
    <text evidence="2">The sequence shown here is derived from an EMBL/GenBank/DDBJ whole genome shotgun (WGS) entry which is preliminary data.</text>
</comment>
<feature type="transmembrane region" description="Helical" evidence="1">
    <location>
        <begin position="29"/>
        <end position="50"/>
    </location>
</feature>
<keyword evidence="3" id="KW-1185">Reference proteome</keyword>
<name>A0ABR9B3C8_9BACL</name>
<keyword evidence="1" id="KW-0472">Membrane</keyword>
<dbReference type="Proteomes" id="UP000634529">
    <property type="component" value="Unassembled WGS sequence"/>
</dbReference>
<evidence type="ECO:0000313" key="2">
    <source>
        <dbReference type="EMBL" id="MBD8499927.1"/>
    </source>
</evidence>
<dbReference type="InterPro" id="IPR019635">
    <property type="entry name" value="DUF2500"/>
</dbReference>
<gene>
    <name evidence="2" type="ORF">IFO66_16655</name>
</gene>
<dbReference type="Pfam" id="PF10694">
    <property type="entry name" value="DUF2500"/>
    <property type="match status" value="1"/>
</dbReference>
<keyword evidence="1" id="KW-1133">Transmembrane helix</keyword>
<dbReference type="RefSeq" id="WP_192026245.1">
    <property type="nucleotide sequence ID" value="NZ_JACYTN010000016.1"/>
</dbReference>
<accession>A0ABR9B3C8</accession>
<dbReference type="EMBL" id="JACYTN010000016">
    <property type="protein sequence ID" value="MBD8499927.1"/>
    <property type="molecule type" value="Genomic_DNA"/>
</dbReference>
<proteinExistence type="predicted"/>
<sequence length="142" mass="16219">MVISRRLHAYFQEPGFWDFLNETPLGFKLFFGAIFIFIFGSILISIVTGISRWLSNNRAPQVSEVCKVVGKRVEVWGGRKNSGVKKEHYVTFELADGSRMELQVESTEYGLIAEGDQGMISYQGTRFLNFNREISAIDRSHM</sequence>
<reference evidence="2 3" key="1">
    <citation type="submission" date="2020-09" db="EMBL/GenBank/DDBJ databases">
        <title>Paenibacillus sp. CAU 1523 isolated from sand of Haeundae Beach.</title>
        <authorList>
            <person name="Kim W."/>
        </authorList>
    </citation>
    <scope>NUCLEOTIDE SEQUENCE [LARGE SCALE GENOMIC DNA]</scope>
    <source>
        <strain evidence="2 3">CAU 1523</strain>
    </source>
</reference>
<dbReference type="Gene3D" id="2.40.50.660">
    <property type="match status" value="1"/>
</dbReference>
<evidence type="ECO:0000256" key="1">
    <source>
        <dbReference type="SAM" id="Phobius"/>
    </source>
</evidence>
<keyword evidence="1" id="KW-0812">Transmembrane</keyword>
<evidence type="ECO:0000313" key="3">
    <source>
        <dbReference type="Proteomes" id="UP000634529"/>
    </source>
</evidence>